<dbReference type="SMART" id="SM00665">
    <property type="entry name" value="B561"/>
    <property type="match status" value="1"/>
</dbReference>
<evidence type="ECO:0000256" key="3">
    <source>
        <dbReference type="ARBA" id="ARBA00022692"/>
    </source>
</evidence>
<keyword evidence="6 7" id="KW-0472">Membrane</keyword>
<evidence type="ECO:0000256" key="7">
    <source>
        <dbReference type="SAM" id="Phobius"/>
    </source>
</evidence>
<dbReference type="PROSITE" id="PS50939">
    <property type="entry name" value="CYTOCHROME_B561"/>
    <property type="match status" value="1"/>
</dbReference>
<reference evidence="10 11" key="1">
    <citation type="submission" date="2006-10" db="EMBL/GenBank/DDBJ databases">
        <title>The Genome Sequence of Batrachochytrium dendrobatidis JEL423.</title>
        <authorList>
            <consortium name="The Broad Institute Genome Sequencing Platform"/>
            <person name="Birren B."/>
            <person name="Lander E."/>
            <person name="Galagan J."/>
            <person name="Cuomo C."/>
            <person name="Devon K."/>
            <person name="Jaffe D."/>
            <person name="Butler J."/>
            <person name="Alvarez P."/>
            <person name="Gnerre S."/>
            <person name="Grabherr M."/>
            <person name="Kleber M."/>
            <person name="Mauceli E."/>
            <person name="Brockman W."/>
            <person name="Young S."/>
            <person name="LaButti K."/>
            <person name="Sykes S."/>
            <person name="DeCaprio D."/>
            <person name="Crawford M."/>
            <person name="Koehrsen M."/>
            <person name="Engels R."/>
            <person name="Montgomery P."/>
            <person name="Pearson M."/>
            <person name="Howarth C."/>
            <person name="Larson L."/>
            <person name="White J."/>
            <person name="O'Leary S."/>
            <person name="Kodira C."/>
            <person name="Zeng Q."/>
            <person name="Yandava C."/>
            <person name="Alvarado L."/>
            <person name="Longcore J."/>
            <person name="James T."/>
        </authorList>
    </citation>
    <scope>NUCLEOTIDE SEQUENCE [LARGE SCALE GENOMIC DNA]</scope>
    <source>
        <strain evidence="10 11">JEL423</strain>
    </source>
</reference>
<evidence type="ECO:0000256" key="2">
    <source>
        <dbReference type="ARBA" id="ARBA00022448"/>
    </source>
</evidence>
<evidence type="ECO:0000256" key="1">
    <source>
        <dbReference type="ARBA" id="ARBA00004370"/>
    </source>
</evidence>
<keyword evidence="8" id="KW-0732">Signal</keyword>
<feature type="chain" id="PRO_5008077432" description="Cytochrome b561 domain-containing protein" evidence="8">
    <location>
        <begin position="20"/>
        <end position="410"/>
    </location>
</feature>
<proteinExistence type="predicted"/>
<sequence>MILYSVILYVVMYCSGSYALSRFCQSQSYCVIGGQDSSTGDIIFTIQSAAQGWAAFGVGPSMFDSTMYVGYINSTNGITLSTRDSHSHTLPQYSSDQSAKLSHYEQMPTPSWAKIVFTVQRPAIGPAKSIDSSSTFLFAMSDIPPESIDSPSSPFSYHTIRGIIRTLDLTSPAFMPAPVAGTNATSNGTAPNDLTLVIMDSVSDNSVLPILPLPPGVTYESILRAHGIMMFVAWTISPAIGIFIARYMKDRLGVWWFRLHVFFMFFVTGLLTIAAIILVVLYKTPPHFTNGFHRSFGLAIAIVMIIQIILGVICDRMFSPNRTSIPIWDKLHWIFGRSLAVAGMINIITGMSMLQSIGYVVTVGTKAGYGVIVGCILIGFIVAEVMLGQIHHGKIAPPELNDKTPEKSVF</sequence>
<protein>
    <recommendedName>
        <fullName evidence="9">Cytochrome b561 domain-containing protein</fullName>
    </recommendedName>
</protein>
<dbReference type="InterPro" id="IPR006593">
    <property type="entry name" value="Cyt_b561/ferric_Rdtase_TM"/>
</dbReference>
<reference evidence="10 11" key="2">
    <citation type="submission" date="2016-05" db="EMBL/GenBank/DDBJ databases">
        <title>Lineage-specific infection strategies underlie the spectrum of fungal disease in amphibians.</title>
        <authorList>
            <person name="Cuomo C.A."/>
            <person name="Farrer R.A."/>
            <person name="James T."/>
            <person name="Longcore J."/>
            <person name="Birren B."/>
        </authorList>
    </citation>
    <scope>NUCLEOTIDE SEQUENCE [LARGE SCALE GENOMIC DNA]</scope>
    <source>
        <strain evidence="10 11">JEL423</strain>
    </source>
</reference>
<keyword evidence="5 7" id="KW-1133">Transmembrane helix</keyword>
<dbReference type="Pfam" id="PF16010">
    <property type="entry name" value="CDH-cyt"/>
    <property type="match status" value="1"/>
</dbReference>
<comment type="subcellular location">
    <subcellularLocation>
        <location evidence="1">Membrane</location>
    </subcellularLocation>
</comment>
<feature type="signal peptide" evidence="8">
    <location>
        <begin position="1"/>
        <end position="19"/>
    </location>
</feature>
<organism evidence="10 11">
    <name type="scientific">Batrachochytrium dendrobatidis (strain JEL423)</name>
    <dbReference type="NCBI Taxonomy" id="403673"/>
    <lineage>
        <taxon>Eukaryota</taxon>
        <taxon>Fungi</taxon>
        <taxon>Fungi incertae sedis</taxon>
        <taxon>Chytridiomycota</taxon>
        <taxon>Chytridiomycota incertae sedis</taxon>
        <taxon>Chytridiomycetes</taxon>
        <taxon>Rhizophydiales</taxon>
        <taxon>Rhizophydiales incertae sedis</taxon>
        <taxon>Batrachochytrium</taxon>
    </lineage>
</organism>
<dbReference type="EMBL" id="DS022300">
    <property type="protein sequence ID" value="OAJ37002.1"/>
    <property type="molecule type" value="Genomic_DNA"/>
</dbReference>
<keyword evidence="2" id="KW-0813">Transport</keyword>
<evidence type="ECO:0000259" key="9">
    <source>
        <dbReference type="PROSITE" id="PS50939"/>
    </source>
</evidence>
<dbReference type="SUPFAM" id="SSF49344">
    <property type="entry name" value="CBD9-like"/>
    <property type="match status" value="1"/>
</dbReference>
<name>A0A177WB96_BATDL</name>
<dbReference type="CDD" id="cd08760">
    <property type="entry name" value="Cyt_b561_FRRS1_like"/>
    <property type="match status" value="1"/>
</dbReference>
<evidence type="ECO:0000256" key="4">
    <source>
        <dbReference type="ARBA" id="ARBA00022982"/>
    </source>
</evidence>
<dbReference type="GO" id="GO:0016020">
    <property type="term" value="C:membrane"/>
    <property type="evidence" value="ECO:0007669"/>
    <property type="project" value="UniProtKB-SubCell"/>
</dbReference>
<feature type="transmembrane region" description="Helical" evidence="7">
    <location>
        <begin position="228"/>
        <end position="247"/>
    </location>
</feature>
<feature type="transmembrane region" description="Helical" evidence="7">
    <location>
        <begin position="259"/>
        <end position="282"/>
    </location>
</feature>
<feature type="transmembrane region" description="Helical" evidence="7">
    <location>
        <begin position="294"/>
        <end position="318"/>
    </location>
</feature>
<dbReference type="STRING" id="403673.A0A177WB96"/>
<dbReference type="Gene3D" id="2.60.40.1210">
    <property type="entry name" value="Cellobiose dehydrogenase, cytochrome domain"/>
    <property type="match status" value="1"/>
</dbReference>
<dbReference type="AlphaFoldDB" id="A0A177WB96"/>
<dbReference type="VEuPathDB" id="FungiDB:BDEG_21086"/>
<dbReference type="Proteomes" id="UP000077115">
    <property type="component" value="Unassembled WGS sequence"/>
</dbReference>
<dbReference type="Gene3D" id="1.20.120.1770">
    <property type="match status" value="1"/>
</dbReference>
<feature type="domain" description="Cytochrome b561" evidence="9">
    <location>
        <begin position="194"/>
        <end position="392"/>
    </location>
</feature>
<dbReference type="PANTHER" id="PTHR47797:SF3">
    <property type="entry name" value="CYTOCHROME B561 DOMAIN-CONTAINING PROTEIN"/>
    <property type="match status" value="1"/>
</dbReference>
<dbReference type="InterPro" id="IPR015920">
    <property type="entry name" value="Cellobiose_DH-like_cyt"/>
</dbReference>
<evidence type="ECO:0000313" key="10">
    <source>
        <dbReference type="EMBL" id="OAJ37002.1"/>
    </source>
</evidence>
<evidence type="ECO:0000313" key="11">
    <source>
        <dbReference type="Proteomes" id="UP000077115"/>
    </source>
</evidence>
<dbReference type="PANTHER" id="PTHR47797">
    <property type="entry name" value="DEHYDROGENASE, PUTATIVE (AFU_ORTHOLOGUE AFUA_8G05805)-RELATED"/>
    <property type="match status" value="1"/>
</dbReference>
<evidence type="ECO:0000256" key="6">
    <source>
        <dbReference type="ARBA" id="ARBA00023136"/>
    </source>
</evidence>
<accession>A0A177WB96</accession>
<feature type="transmembrane region" description="Helical" evidence="7">
    <location>
        <begin position="339"/>
        <end position="361"/>
    </location>
</feature>
<gene>
    <name evidence="10" type="ORF">BDEG_21086</name>
</gene>
<keyword evidence="4" id="KW-0249">Electron transport</keyword>
<evidence type="ECO:0000256" key="5">
    <source>
        <dbReference type="ARBA" id="ARBA00022989"/>
    </source>
</evidence>
<dbReference type="eggNOG" id="ENOG502S50Z">
    <property type="taxonomic scope" value="Eukaryota"/>
</dbReference>
<evidence type="ECO:0000256" key="8">
    <source>
        <dbReference type="SAM" id="SignalP"/>
    </source>
</evidence>
<dbReference type="OrthoDB" id="19261at2759"/>
<feature type="transmembrane region" description="Helical" evidence="7">
    <location>
        <begin position="367"/>
        <end position="387"/>
    </location>
</feature>
<keyword evidence="3 7" id="KW-0812">Transmembrane</keyword>